<evidence type="ECO:0000313" key="2">
    <source>
        <dbReference type="EMBL" id="KAJ7318182.1"/>
    </source>
</evidence>
<evidence type="ECO:0000259" key="1">
    <source>
        <dbReference type="Pfam" id="PF14832"/>
    </source>
</evidence>
<dbReference type="SUPFAM" id="SSF55331">
    <property type="entry name" value="Tautomerase/MIF"/>
    <property type="match status" value="1"/>
</dbReference>
<dbReference type="EMBL" id="JARIHO010000059">
    <property type="protein sequence ID" value="KAJ7318182.1"/>
    <property type="molecule type" value="Genomic_DNA"/>
</dbReference>
<proteinExistence type="predicted"/>
<sequence length="176" mass="19530">MPLYEVWHSYPLTETQCADLAQRITAIHATIFTVPAAFVHVSFANYAATEHYMGGKKHTGTINLVLCNVRQGPSRTRDLYESLCRQIEAAWTASVGDPATQGVAHAHFAGAFVMGVAAAYEQGFMVPEAGQDVEWMRENLAKFQALADDGNEFYRDMITELRTREDFKFVFGNGSA</sequence>
<evidence type="ECO:0000313" key="3">
    <source>
        <dbReference type="Proteomes" id="UP001218218"/>
    </source>
</evidence>
<gene>
    <name evidence="2" type="ORF">DFH08DRAFT_1037111</name>
</gene>
<organism evidence="2 3">
    <name type="scientific">Mycena albidolilacea</name>
    <dbReference type="NCBI Taxonomy" id="1033008"/>
    <lineage>
        <taxon>Eukaryota</taxon>
        <taxon>Fungi</taxon>
        <taxon>Dikarya</taxon>
        <taxon>Basidiomycota</taxon>
        <taxon>Agaricomycotina</taxon>
        <taxon>Agaricomycetes</taxon>
        <taxon>Agaricomycetidae</taxon>
        <taxon>Agaricales</taxon>
        <taxon>Marasmiineae</taxon>
        <taxon>Mycenaceae</taxon>
        <taxon>Mycena</taxon>
    </lineage>
</organism>
<feature type="domain" description="Tautomerase cis-CaaD-like" evidence="1">
    <location>
        <begin position="1"/>
        <end position="139"/>
    </location>
</feature>
<keyword evidence="3" id="KW-1185">Reference proteome</keyword>
<dbReference type="Pfam" id="PF14832">
    <property type="entry name" value="Tautomerase_3"/>
    <property type="match status" value="1"/>
</dbReference>
<dbReference type="Gene3D" id="3.30.429.10">
    <property type="entry name" value="Macrophage Migration Inhibitory Factor"/>
    <property type="match status" value="1"/>
</dbReference>
<reference evidence="2" key="1">
    <citation type="submission" date="2023-03" db="EMBL/GenBank/DDBJ databases">
        <title>Massive genome expansion in bonnet fungi (Mycena s.s.) driven by repeated elements and novel gene families across ecological guilds.</title>
        <authorList>
            <consortium name="Lawrence Berkeley National Laboratory"/>
            <person name="Harder C.B."/>
            <person name="Miyauchi S."/>
            <person name="Viragh M."/>
            <person name="Kuo A."/>
            <person name="Thoen E."/>
            <person name="Andreopoulos B."/>
            <person name="Lu D."/>
            <person name="Skrede I."/>
            <person name="Drula E."/>
            <person name="Henrissat B."/>
            <person name="Morin E."/>
            <person name="Kohler A."/>
            <person name="Barry K."/>
            <person name="LaButti K."/>
            <person name="Morin E."/>
            <person name="Salamov A."/>
            <person name="Lipzen A."/>
            <person name="Mereny Z."/>
            <person name="Hegedus B."/>
            <person name="Baldrian P."/>
            <person name="Stursova M."/>
            <person name="Weitz H."/>
            <person name="Taylor A."/>
            <person name="Grigoriev I.V."/>
            <person name="Nagy L.G."/>
            <person name="Martin F."/>
            <person name="Kauserud H."/>
        </authorList>
    </citation>
    <scope>NUCLEOTIDE SEQUENCE</scope>
    <source>
        <strain evidence="2">CBHHK002</strain>
    </source>
</reference>
<dbReference type="InterPro" id="IPR028116">
    <property type="entry name" value="Cis-CaaD-like"/>
</dbReference>
<dbReference type="InterPro" id="IPR014347">
    <property type="entry name" value="Tautomerase/MIF_sf"/>
</dbReference>
<name>A0AAD7EEX1_9AGAR</name>
<comment type="caution">
    <text evidence="2">The sequence shown here is derived from an EMBL/GenBank/DDBJ whole genome shotgun (WGS) entry which is preliminary data.</text>
</comment>
<dbReference type="Proteomes" id="UP001218218">
    <property type="component" value="Unassembled WGS sequence"/>
</dbReference>
<accession>A0AAD7EEX1</accession>
<dbReference type="AlphaFoldDB" id="A0AAD7EEX1"/>
<protein>
    <recommendedName>
        <fullName evidence="1">Tautomerase cis-CaaD-like domain-containing protein</fullName>
    </recommendedName>
</protein>